<accession>V8NUJ9</accession>
<feature type="compositionally biased region" description="Low complexity" evidence="1">
    <location>
        <begin position="43"/>
        <end position="55"/>
    </location>
</feature>
<keyword evidence="3" id="KW-1185">Reference proteome</keyword>
<evidence type="ECO:0000313" key="2">
    <source>
        <dbReference type="EMBL" id="ETE65924.1"/>
    </source>
</evidence>
<protein>
    <submittedName>
        <fullName evidence="2">Nucleosome-remodeling factor subunit BPTF</fullName>
    </submittedName>
</protein>
<evidence type="ECO:0000313" key="3">
    <source>
        <dbReference type="Proteomes" id="UP000018936"/>
    </source>
</evidence>
<evidence type="ECO:0000256" key="1">
    <source>
        <dbReference type="SAM" id="MobiDB-lite"/>
    </source>
</evidence>
<dbReference type="EMBL" id="AZIM01001723">
    <property type="protein sequence ID" value="ETE65924.1"/>
    <property type="molecule type" value="Genomic_DNA"/>
</dbReference>
<comment type="caution">
    <text evidence="2">The sequence shown here is derived from an EMBL/GenBank/DDBJ whole genome shotgun (WGS) entry which is preliminary data.</text>
</comment>
<organism evidence="2 3">
    <name type="scientific">Ophiophagus hannah</name>
    <name type="common">King cobra</name>
    <name type="synonym">Naja hannah</name>
    <dbReference type="NCBI Taxonomy" id="8665"/>
    <lineage>
        <taxon>Eukaryota</taxon>
        <taxon>Metazoa</taxon>
        <taxon>Chordata</taxon>
        <taxon>Craniata</taxon>
        <taxon>Vertebrata</taxon>
        <taxon>Euteleostomi</taxon>
        <taxon>Lepidosauria</taxon>
        <taxon>Squamata</taxon>
        <taxon>Bifurcata</taxon>
        <taxon>Unidentata</taxon>
        <taxon>Episquamata</taxon>
        <taxon>Toxicofera</taxon>
        <taxon>Serpentes</taxon>
        <taxon>Colubroidea</taxon>
        <taxon>Elapidae</taxon>
        <taxon>Elapinae</taxon>
        <taxon>Ophiophagus</taxon>
    </lineage>
</organism>
<gene>
    <name evidence="2" type="primary">BPTF</name>
    <name evidence="2" type="ORF">L345_08304</name>
</gene>
<dbReference type="AlphaFoldDB" id="V8NUJ9"/>
<feature type="non-terminal residue" evidence="2">
    <location>
        <position position="1"/>
    </location>
</feature>
<feature type="region of interest" description="Disordered" evidence="1">
    <location>
        <begin position="1"/>
        <end position="74"/>
    </location>
</feature>
<reference evidence="2 3" key="1">
    <citation type="journal article" date="2013" name="Proc. Natl. Acad. Sci. U.S.A.">
        <title>The king cobra genome reveals dynamic gene evolution and adaptation in the snake venom system.</title>
        <authorList>
            <person name="Vonk F.J."/>
            <person name="Casewell N.R."/>
            <person name="Henkel C.V."/>
            <person name="Heimberg A.M."/>
            <person name="Jansen H.J."/>
            <person name="McCleary R.J."/>
            <person name="Kerkkamp H.M."/>
            <person name="Vos R.A."/>
            <person name="Guerreiro I."/>
            <person name="Calvete J.J."/>
            <person name="Wuster W."/>
            <person name="Woods A.E."/>
            <person name="Logan J.M."/>
            <person name="Harrison R.A."/>
            <person name="Castoe T.A."/>
            <person name="de Koning A.P."/>
            <person name="Pollock D.D."/>
            <person name="Yandell M."/>
            <person name="Calderon D."/>
            <person name="Renjifo C."/>
            <person name="Currier R.B."/>
            <person name="Salgado D."/>
            <person name="Pla D."/>
            <person name="Sanz L."/>
            <person name="Hyder A.S."/>
            <person name="Ribeiro J.M."/>
            <person name="Arntzen J.W."/>
            <person name="van den Thillart G.E."/>
            <person name="Boetzer M."/>
            <person name="Pirovano W."/>
            <person name="Dirks R.P."/>
            <person name="Spaink H.P."/>
            <person name="Duboule D."/>
            <person name="McGlinn E."/>
            <person name="Kini R.M."/>
            <person name="Richardson M.K."/>
        </authorList>
    </citation>
    <scope>NUCLEOTIDE SEQUENCE</scope>
    <source>
        <tissue evidence="2">Blood</tissue>
    </source>
</reference>
<feature type="compositionally biased region" description="Basic and acidic residues" evidence="1">
    <location>
        <begin position="1"/>
        <end position="15"/>
    </location>
</feature>
<dbReference type="Proteomes" id="UP000018936">
    <property type="component" value="Unassembled WGS sequence"/>
</dbReference>
<sequence length="241" mass="26459">MKREGKRREGRKEDYNESDGGSQGNPALALGHHRCPRHKSSVTPTQATPTQATPTHGHSPTLQVGHPCSMTNGNQTTVQQSTLAIHIAEFQGKKQSLSHKNTQKQGNPPTGRTCSLLNPVYVCWPSITSQVRNRLLVQIKPLLFGLKGILLQQNPGKPSFMRFQNYRPLSGLESCHADSSQTPRCSTNYLARTDNCRTVLAPSLPLMQSPCPSLLQTPGLVQVPPQPPRVCWPLAGHNNIQ</sequence>
<feature type="compositionally biased region" description="Basic residues" evidence="1">
    <location>
        <begin position="31"/>
        <end position="40"/>
    </location>
</feature>
<name>V8NUJ9_OPHHA</name>
<proteinExistence type="predicted"/>